<dbReference type="GO" id="GO:0070626">
    <property type="term" value="F:(S)-2-(5-amino-1-(5-phospho-D-ribosyl)imidazole-4-carboxamido) succinate lyase (fumarate-forming) activity"/>
    <property type="evidence" value="ECO:0007669"/>
    <property type="project" value="TreeGrafter"/>
</dbReference>
<dbReference type="InterPro" id="IPR019468">
    <property type="entry name" value="AdenyloSucc_lyase_C"/>
</dbReference>
<sequence length="395" mass="44944">MLLGLYDSKTYLKISEATFKLEDIYELEKETKHDVVAFTRTVGNTIGDEKKWIHYGLTSTDVVDSANALILREVNSHINNRINDLIETLKEKAIRYKDIPCIGRTHGIHAEVTSFGLKFLLWYEDLKRIQKVFLDAKDNIEVIKISGAVGNYAANTPKLEEEISKILNIKSANISTQVLQRDRHALYISSIALLGSELEKISTEIRHLSRTEVGEVSESFAKGQKGSSAMPHKKNPIASENISGLSRVLRGYVTTSFEDINLWHERDISHSSVERIILADATSLIDYMLNRINNVLKNLDVNVEKISSNIELTKGVVFSQHVLSLLIQKGMIRETAYDLIQKLAYDTIENNKEFKLIIIDNKEIMSYVTIEEIETVFSYKYLLRNVDSIYSKVLN</sequence>
<evidence type="ECO:0000256" key="1">
    <source>
        <dbReference type="ARBA" id="ARBA00004706"/>
    </source>
</evidence>
<dbReference type="InterPro" id="IPR024083">
    <property type="entry name" value="Fumarase/histidase_N"/>
</dbReference>
<evidence type="ECO:0000313" key="14">
    <source>
        <dbReference type="EMBL" id="VEU80435.1"/>
    </source>
</evidence>
<keyword evidence="14" id="KW-0328">Glycosyltransferase</keyword>
<evidence type="ECO:0000256" key="9">
    <source>
        <dbReference type="ARBA" id="ARBA00030717"/>
    </source>
</evidence>
<evidence type="ECO:0000256" key="2">
    <source>
        <dbReference type="ARBA" id="ARBA00004734"/>
    </source>
</evidence>
<gene>
    <name evidence="14" type="primary">purB</name>
    <name evidence="14" type="ORF">NCTC10138_00805</name>
</gene>
<dbReference type="InterPro" id="IPR008948">
    <property type="entry name" value="L-Aspartase-like"/>
</dbReference>
<evidence type="ECO:0000256" key="5">
    <source>
        <dbReference type="ARBA" id="ARBA00017058"/>
    </source>
</evidence>
<organism evidence="14 15">
    <name type="scientific">Haploplasma axanthum</name>
    <name type="common">Acholeplasma axanthum</name>
    <dbReference type="NCBI Taxonomy" id="29552"/>
    <lineage>
        <taxon>Bacteria</taxon>
        <taxon>Bacillati</taxon>
        <taxon>Mycoplasmatota</taxon>
        <taxon>Mollicutes</taxon>
        <taxon>Acholeplasmatales</taxon>
        <taxon>Acholeplasmataceae</taxon>
        <taxon>Haploplasma</taxon>
    </lineage>
</organism>
<dbReference type="KEGG" id="aaxa:NCTC10138_00805"/>
<dbReference type="InterPro" id="IPR004769">
    <property type="entry name" value="Pur_lyase"/>
</dbReference>
<dbReference type="Pfam" id="PF10397">
    <property type="entry name" value="ADSL_C"/>
    <property type="match status" value="1"/>
</dbReference>
<comment type="catalytic activity">
    <reaction evidence="8">
        <text>(2S)-2-[5-amino-1-(5-phospho-beta-D-ribosyl)imidazole-4-carboxamido]succinate = 5-amino-1-(5-phospho-beta-D-ribosyl)imidazole-4-carboxamide + fumarate</text>
        <dbReference type="Rhea" id="RHEA:23920"/>
        <dbReference type="ChEBI" id="CHEBI:29806"/>
        <dbReference type="ChEBI" id="CHEBI:58443"/>
        <dbReference type="ChEBI" id="CHEBI:58475"/>
        <dbReference type="EC" id="4.3.2.2"/>
    </reaction>
    <physiologicalReaction direction="left-to-right" evidence="8">
        <dbReference type="Rhea" id="RHEA:23921"/>
    </physiologicalReaction>
</comment>
<evidence type="ECO:0000256" key="11">
    <source>
        <dbReference type="NCBIfam" id="TIGR00928"/>
    </source>
</evidence>
<dbReference type="PROSITE" id="PS00163">
    <property type="entry name" value="FUMARATE_LYASES"/>
    <property type="match status" value="1"/>
</dbReference>
<evidence type="ECO:0000256" key="6">
    <source>
        <dbReference type="ARBA" id="ARBA00022755"/>
    </source>
</evidence>
<accession>A0A449BDC9</accession>
<proteinExistence type="inferred from homology"/>
<dbReference type="EC" id="4.3.2.2" evidence="4 11"/>
<dbReference type="CDD" id="cd01360">
    <property type="entry name" value="Adenylsuccinate_lyase_1"/>
    <property type="match status" value="1"/>
</dbReference>
<keyword evidence="7 12" id="KW-0456">Lyase</keyword>
<keyword evidence="6 12" id="KW-0658">Purine biosynthesis</keyword>
<dbReference type="Proteomes" id="UP000289841">
    <property type="component" value="Chromosome"/>
</dbReference>
<dbReference type="Gene3D" id="1.20.200.10">
    <property type="entry name" value="Fumarase/aspartase (Central domain)"/>
    <property type="match status" value="1"/>
</dbReference>
<dbReference type="NCBIfam" id="TIGR00928">
    <property type="entry name" value="purB"/>
    <property type="match status" value="1"/>
</dbReference>
<name>A0A449BDC9_HAPAX</name>
<comment type="similarity">
    <text evidence="3 12">Belongs to the lyase 1 family. Adenylosuccinate lyase subfamily.</text>
</comment>
<evidence type="ECO:0000256" key="7">
    <source>
        <dbReference type="ARBA" id="ARBA00023239"/>
    </source>
</evidence>
<dbReference type="GO" id="GO:0006189">
    <property type="term" value="P:'de novo' IMP biosynthetic process"/>
    <property type="evidence" value="ECO:0007669"/>
    <property type="project" value="UniProtKB-UniPathway"/>
</dbReference>
<evidence type="ECO:0000256" key="8">
    <source>
        <dbReference type="ARBA" id="ARBA00024477"/>
    </source>
</evidence>
<dbReference type="SUPFAM" id="SSF48557">
    <property type="entry name" value="L-aspartase-like"/>
    <property type="match status" value="1"/>
</dbReference>
<dbReference type="UniPathway" id="UPA00075">
    <property type="reaction ID" value="UER00336"/>
</dbReference>
<comment type="pathway">
    <text evidence="1 12">Purine metabolism; IMP biosynthesis via de novo pathway; 5-amino-1-(5-phospho-D-ribosyl)imidazole-4-carboxamide from 5-amino-1-(5-phospho-D-ribosyl)imidazole-4-carboxylate: step 2/2.</text>
</comment>
<evidence type="ECO:0000256" key="4">
    <source>
        <dbReference type="ARBA" id="ARBA00012339"/>
    </source>
</evidence>
<keyword evidence="14" id="KW-0808">Transferase</keyword>
<comment type="pathway">
    <text evidence="2 12">Purine metabolism; AMP biosynthesis via de novo pathway; AMP from IMP: step 2/2.</text>
</comment>
<feature type="domain" description="Adenylosuccinate lyase C-terminal" evidence="13">
    <location>
        <begin position="314"/>
        <end position="394"/>
    </location>
</feature>
<dbReference type="Pfam" id="PF00206">
    <property type="entry name" value="Lyase_1"/>
    <property type="match status" value="1"/>
</dbReference>
<dbReference type="PANTHER" id="PTHR43172">
    <property type="entry name" value="ADENYLOSUCCINATE LYASE"/>
    <property type="match status" value="1"/>
</dbReference>
<dbReference type="InterPro" id="IPR020557">
    <property type="entry name" value="Fumarate_lyase_CS"/>
</dbReference>
<dbReference type="AlphaFoldDB" id="A0A449BDC9"/>
<dbReference type="GO" id="GO:0005829">
    <property type="term" value="C:cytosol"/>
    <property type="evidence" value="ECO:0007669"/>
    <property type="project" value="TreeGrafter"/>
</dbReference>
<evidence type="ECO:0000256" key="10">
    <source>
        <dbReference type="ARBA" id="ARBA00049115"/>
    </source>
</evidence>
<dbReference type="GO" id="GO:0016757">
    <property type="term" value="F:glycosyltransferase activity"/>
    <property type="evidence" value="ECO:0007669"/>
    <property type="project" value="UniProtKB-KW"/>
</dbReference>
<dbReference type="Gene3D" id="1.10.40.30">
    <property type="entry name" value="Fumarase/aspartase (C-terminal domain)"/>
    <property type="match status" value="1"/>
</dbReference>
<dbReference type="EMBL" id="LR215048">
    <property type="protein sequence ID" value="VEU80435.1"/>
    <property type="molecule type" value="Genomic_DNA"/>
</dbReference>
<evidence type="ECO:0000313" key="15">
    <source>
        <dbReference type="Proteomes" id="UP000289841"/>
    </source>
</evidence>
<protein>
    <recommendedName>
        <fullName evidence="5 11">Adenylosuccinate lyase</fullName>
        <shortName evidence="12">ASL</shortName>
        <ecNumber evidence="4 11">4.3.2.2</ecNumber>
    </recommendedName>
    <alternativeName>
        <fullName evidence="9 12">Adenylosuccinase</fullName>
    </alternativeName>
</protein>
<dbReference type="GO" id="GO:0004018">
    <property type="term" value="F:N6-(1,2-dicarboxyethyl)AMP AMP-lyase (fumarate-forming) activity"/>
    <property type="evidence" value="ECO:0007669"/>
    <property type="project" value="UniProtKB-UniRule"/>
</dbReference>
<dbReference type="UniPathway" id="UPA00074">
    <property type="reaction ID" value="UER00132"/>
</dbReference>
<dbReference type="InterPro" id="IPR000362">
    <property type="entry name" value="Fumarate_lyase_fam"/>
</dbReference>
<dbReference type="SMART" id="SM00998">
    <property type="entry name" value="ADSL_C"/>
    <property type="match status" value="1"/>
</dbReference>
<dbReference type="PRINTS" id="PR00149">
    <property type="entry name" value="FUMRATELYASE"/>
</dbReference>
<evidence type="ECO:0000256" key="12">
    <source>
        <dbReference type="RuleBase" id="RU361172"/>
    </source>
</evidence>
<keyword evidence="15" id="KW-1185">Reference proteome</keyword>
<comment type="catalytic activity">
    <reaction evidence="10">
        <text>N(6)-(1,2-dicarboxyethyl)-AMP = fumarate + AMP</text>
        <dbReference type="Rhea" id="RHEA:16853"/>
        <dbReference type="ChEBI" id="CHEBI:29806"/>
        <dbReference type="ChEBI" id="CHEBI:57567"/>
        <dbReference type="ChEBI" id="CHEBI:456215"/>
        <dbReference type="EC" id="4.3.2.2"/>
    </reaction>
    <physiologicalReaction direction="left-to-right" evidence="10">
        <dbReference type="Rhea" id="RHEA:16854"/>
    </physiologicalReaction>
</comment>
<dbReference type="GO" id="GO:0044208">
    <property type="term" value="P:'de novo' AMP biosynthetic process"/>
    <property type="evidence" value="ECO:0007669"/>
    <property type="project" value="UniProtKB-UniPathway"/>
</dbReference>
<evidence type="ECO:0000256" key="3">
    <source>
        <dbReference type="ARBA" id="ARBA00008273"/>
    </source>
</evidence>
<dbReference type="STRING" id="1278311.GCA_000428705_00971"/>
<dbReference type="InterPro" id="IPR022761">
    <property type="entry name" value="Fumarate_lyase_N"/>
</dbReference>
<reference evidence="14 15" key="1">
    <citation type="submission" date="2019-01" db="EMBL/GenBank/DDBJ databases">
        <authorList>
            <consortium name="Pathogen Informatics"/>
        </authorList>
    </citation>
    <scope>NUCLEOTIDE SEQUENCE [LARGE SCALE GENOMIC DNA]</scope>
    <source>
        <strain evidence="14 15">NCTC10138</strain>
    </source>
</reference>
<evidence type="ECO:0000259" key="13">
    <source>
        <dbReference type="SMART" id="SM00998"/>
    </source>
</evidence>
<dbReference type="PANTHER" id="PTHR43172:SF1">
    <property type="entry name" value="ADENYLOSUCCINATE LYASE"/>
    <property type="match status" value="1"/>
</dbReference>
<dbReference type="FunFam" id="1.20.200.10:FF:000008">
    <property type="entry name" value="Adenylosuccinate lyase"/>
    <property type="match status" value="1"/>
</dbReference>
<dbReference type="Gene3D" id="1.10.275.10">
    <property type="entry name" value="Fumarase/aspartase (N-terminal domain)"/>
    <property type="match status" value="1"/>
</dbReference>